<evidence type="ECO:0000256" key="1">
    <source>
        <dbReference type="ARBA" id="ARBA00006622"/>
    </source>
</evidence>
<feature type="compositionally biased region" description="Low complexity" evidence="7">
    <location>
        <begin position="101"/>
        <end position="114"/>
    </location>
</feature>
<proteinExistence type="inferred from homology"/>
<keyword evidence="9" id="KW-1185">Reference proteome</keyword>
<dbReference type="SUPFAM" id="SSF51182">
    <property type="entry name" value="RmlC-like cupins"/>
    <property type="match status" value="1"/>
</dbReference>
<keyword evidence="2 6" id="KW-0479">Metal-binding</keyword>
<keyword evidence="5 6" id="KW-0408">Iron</keyword>
<evidence type="ECO:0000256" key="3">
    <source>
        <dbReference type="ARBA" id="ARBA00022964"/>
    </source>
</evidence>
<evidence type="ECO:0000256" key="2">
    <source>
        <dbReference type="ARBA" id="ARBA00022723"/>
    </source>
</evidence>
<evidence type="ECO:0000256" key="7">
    <source>
        <dbReference type="SAM" id="MobiDB-lite"/>
    </source>
</evidence>
<gene>
    <name evidence="8" type="ORF">DTL70_04315</name>
</gene>
<accession>A0A367FD07</accession>
<organism evidence="8 9">
    <name type="scientific">Streptomyces diacarni</name>
    <dbReference type="NCBI Taxonomy" id="2800381"/>
    <lineage>
        <taxon>Bacteria</taxon>
        <taxon>Bacillati</taxon>
        <taxon>Actinomycetota</taxon>
        <taxon>Actinomycetes</taxon>
        <taxon>Kitasatosporales</taxon>
        <taxon>Streptomycetaceae</taxon>
        <taxon>Streptomyces</taxon>
    </lineage>
</organism>
<sequence length="202" mass="21289">MTAPLRADARLLTPAQLAQTVRRFTSSSSSPSSSSSLWTSLVRFTTPERFYIRLARSEAHEVWLLTWLPGQGTDIHDHGGASGAFGVVQGELTERTFALGSAASPAASPGSRRLPTGGVRSFGPRHIHQVHNDGDSPAVSIHAYSPALATMSSYRESPGRGGIELVHASTVDSSTDSIDDLGALADAPRLVRSDGRDGDGQA</sequence>
<dbReference type="Gene3D" id="2.60.120.10">
    <property type="entry name" value="Jelly Rolls"/>
    <property type="match status" value="1"/>
</dbReference>
<keyword evidence="4" id="KW-0560">Oxidoreductase</keyword>
<dbReference type="PANTHER" id="PTHR12918:SF1">
    <property type="entry name" value="CYSTEINE DIOXYGENASE TYPE 1"/>
    <property type="match status" value="1"/>
</dbReference>
<feature type="binding site" evidence="6">
    <location>
        <position position="78"/>
    </location>
    <ligand>
        <name>Fe cation</name>
        <dbReference type="ChEBI" id="CHEBI:24875"/>
        <note>catalytic</note>
    </ligand>
</feature>
<dbReference type="InterPro" id="IPR011051">
    <property type="entry name" value="RmlC_Cupin_sf"/>
</dbReference>
<feature type="compositionally biased region" description="Basic and acidic residues" evidence="7">
    <location>
        <begin position="189"/>
        <end position="202"/>
    </location>
</feature>
<dbReference type="GO" id="GO:0016702">
    <property type="term" value="F:oxidoreductase activity, acting on single donors with incorporation of molecular oxygen, incorporation of two atoms of oxygen"/>
    <property type="evidence" value="ECO:0007669"/>
    <property type="project" value="InterPro"/>
</dbReference>
<dbReference type="GO" id="GO:0008198">
    <property type="term" value="F:ferrous iron binding"/>
    <property type="evidence" value="ECO:0007669"/>
    <property type="project" value="TreeGrafter"/>
</dbReference>
<comment type="similarity">
    <text evidence="1">Belongs to the cysteine dioxygenase family.</text>
</comment>
<evidence type="ECO:0000313" key="9">
    <source>
        <dbReference type="Proteomes" id="UP000252914"/>
    </source>
</evidence>
<protein>
    <submittedName>
        <fullName evidence="8">Cysteine dioxygenase</fullName>
    </submittedName>
</protein>
<feature type="region of interest" description="Disordered" evidence="7">
    <location>
        <begin position="172"/>
        <end position="202"/>
    </location>
</feature>
<evidence type="ECO:0000256" key="5">
    <source>
        <dbReference type="ARBA" id="ARBA00023004"/>
    </source>
</evidence>
<dbReference type="RefSeq" id="WP_114020477.1">
    <property type="nucleotide sequence ID" value="NZ_QOIN01000028.1"/>
</dbReference>
<comment type="caution">
    <text evidence="8">The sequence shown here is derived from an EMBL/GenBank/DDBJ whole genome shotgun (WGS) entry which is preliminary data.</text>
</comment>
<dbReference type="Proteomes" id="UP000252914">
    <property type="component" value="Unassembled WGS sequence"/>
</dbReference>
<evidence type="ECO:0000256" key="4">
    <source>
        <dbReference type="ARBA" id="ARBA00023002"/>
    </source>
</evidence>
<keyword evidence="3 8" id="KW-0223">Dioxygenase</keyword>
<dbReference type="Pfam" id="PF05995">
    <property type="entry name" value="CDO_I"/>
    <property type="match status" value="1"/>
</dbReference>
<feature type="region of interest" description="Disordered" evidence="7">
    <location>
        <begin position="101"/>
        <end position="138"/>
    </location>
</feature>
<dbReference type="InterPro" id="IPR010300">
    <property type="entry name" value="CDO_1"/>
</dbReference>
<dbReference type="AlphaFoldDB" id="A0A367FD07"/>
<dbReference type="PANTHER" id="PTHR12918">
    <property type="entry name" value="CYSTEINE DIOXYGENASE"/>
    <property type="match status" value="1"/>
</dbReference>
<name>A0A367FD07_9ACTN</name>
<feature type="binding site" evidence="6">
    <location>
        <position position="128"/>
    </location>
    <ligand>
        <name>Fe cation</name>
        <dbReference type="ChEBI" id="CHEBI:24875"/>
        <note>catalytic</note>
    </ligand>
</feature>
<dbReference type="EMBL" id="QOIN01000028">
    <property type="protein sequence ID" value="RCG27567.1"/>
    <property type="molecule type" value="Genomic_DNA"/>
</dbReference>
<dbReference type="InterPro" id="IPR014710">
    <property type="entry name" value="RmlC-like_jellyroll"/>
</dbReference>
<feature type="binding site" evidence="6">
    <location>
        <position position="76"/>
    </location>
    <ligand>
        <name>Fe cation</name>
        <dbReference type="ChEBI" id="CHEBI:24875"/>
        <note>catalytic</note>
    </ligand>
</feature>
<evidence type="ECO:0000313" key="8">
    <source>
        <dbReference type="EMBL" id="RCG27567.1"/>
    </source>
</evidence>
<evidence type="ECO:0000256" key="6">
    <source>
        <dbReference type="PIRSR" id="PIRSR610300-51"/>
    </source>
</evidence>
<dbReference type="CDD" id="cd10548">
    <property type="entry name" value="cupin_CDO"/>
    <property type="match status" value="1"/>
</dbReference>
<reference evidence="8 9" key="1">
    <citation type="submission" date="2018-06" db="EMBL/GenBank/DDBJ databases">
        <title>Streptomyces reniochalinae sp. nov. and Streptomyces diacarnus sp. nov. from marine sponges.</title>
        <authorList>
            <person name="Li L."/>
        </authorList>
    </citation>
    <scope>NUCLEOTIDE SEQUENCE [LARGE SCALE GENOMIC DNA]</scope>
    <source>
        <strain evidence="8 9">LHW51701</strain>
    </source>
</reference>